<evidence type="ECO:0000313" key="5">
    <source>
        <dbReference type="Proteomes" id="UP000437931"/>
    </source>
</evidence>
<dbReference type="EMBL" id="WJPN01000007">
    <property type="protein sequence ID" value="MRH00695.1"/>
    <property type="molecule type" value="Genomic_DNA"/>
</dbReference>
<feature type="transmembrane region" description="Helical" evidence="2">
    <location>
        <begin position="21"/>
        <end position="47"/>
    </location>
</feature>
<feature type="transmembrane region" description="Helical" evidence="2">
    <location>
        <begin position="53"/>
        <end position="78"/>
    </location>
</feature>
<keyword evidence="2" id="KW-0472">Membrane</keyword>
<dbReference type="Proteomes" id="UP000439314">
    <property type="component" value="Unassembled WGS sequence"/>
</dbReference>
<evidence type="ECO:0000256" key="2">
    <source>
        <dbReference type="SAM" id="Phobius"/>
    </source>
</evidence>
<keyword evidence="5" id="KW-1185">Reference proteome</keyword>
<protein>
    <submittedName>
        <fullName evidence="3">Uncharacterized protein</fullName>
    </submittedName>
</protein>
<organism evidence="3 6">
    <name type="scientific">Xanthomonas sontii</name>
    <dbReference type="NCBI Taxonomy" id="2650745"/>
    <lineage>
        <taxon>Bacteria</taxon>
        <taxon>Pseudomonadati</taxon>
        <taxon>Pseudomonadota</taxon>
        <taxon>Gammaproteobacteria</taxon>
        <taxon>Lysobacterales</taxon>
        <taxon>Lysobacteraceae</taxon>
        <taxon>Xanthomonas</taxon>
    </lineage>
</organism>
<dbReference type="AlphaFoldDB" id="A0A6N7QEP5"/>
<dbReference type="EMBL" id="WJPM01000007">
    <property type="protein sequence ID" value="MRH75027.1"/>
    <property type="molecule type" value="Genomic_DNA"/>
</dbReference>
<feature type="region of interest" description="Disordered" evidence="1">
    <location>
        <begin position="82"/>
        <end position="108"/>
    </location>
</feature>
<proteinExistence type="predicted"/>
<gene>
    <name evidence="3" type="ORF">GIY21_10370</name>
    <name evidence="4" type="ORF">GIY22_10365</name>
</gene>
<name>A0A6N7QEP5_9XANT</name>
<sequence length="108" mass="11375">MNYSALRMAGGLPGRMKTLGVMFGAVGILLMVLVVLCVFISLLQYFIGGGTYVVVRLLDPLLLGVGFFTTGSLITLVLGTRGRHDKKPADSIGPTALSGATQCKRTSL</sequence>
<evidence type="ECO:0000256" key="1">
    <source>
        <dbReference type="SAM" id="MobiDB-lite"/>
    </source>
</evidence>
<keyword evidence="2" id="KW-1133">Transmembrane helix</keyword>
<comment type="caution">
    <text evidence="3">The sequence shown here is derived from an EMBL/GenBank/DDBJ whole genome shotgun (WGS) entry which is preliminary data.</text>
</comment>
<evidence type="ECO:0000313" key="3">
    <source>
        <dbReference type="EMBL" id="MRH00695.1"/>
    </source>
</evidence>
<feature type="compositionally biased region" description="Polar residues" evidence="1">
    <location>
        <begin position="98"/>
        <end position="108"/>
    </location>
</feature>
<dbReference type="Proteomes" id="UP000437931">
    <property type="component" value="Unassembled WGS sequence"/>
</dbReference>
<keyword evidence="2" id="KW-0812">Transmembrane</keyword>
<evidence type="ECO:0000313" key="6">
    <source>
        <dbReference type="Proteomes" id="UP000439314"/>
    </source>
</evidence>
<reference evidence="4" key="2">
    <citation type="journal article" date="2020" name="Plant Dis.">
        <title>A Grain Rot of Rice in Iran Caused by a Xanthomonas Strain Closely Related to X. sacchari.</title>
        <authorList>
            <person name="Mirghasempour S.A."/>
            <person name="Huang S."/>
            <person name="Studholme D.J."/>
            <person name="Brady C.L."/>
        </authorList>
    </citation>
    <scope>NUCLEOTIDE SEQUENCE</scope>
    <source>
        <strain evidence="4">SAM114</strain>
    </source>
</reference>
<accession>A0A6N7QEP5</accession>
<evidence type="ECO:0000313" key="4">
    <source>
        <dbReference type="EMBL" id="MRH75027.1"/>
    </source>
</evidence>
<reference evidence="5 6" key="1">
    <citation type="submission" date="2019-11" db="EMBL/GenBank/DDBJ databases">
        <title>First report of rice panicle blight caused by Xanthomonas sp. in Iran.</title>
        <authorList>
            <person name="Mirghasempour S.A."/>
            <person name="Huang S."/>
            <person name="Brady C.L."/>
            <person name="Studholme D.J."/>
        </authorList>
    </citation>
    <scope>NUCLEOTIDE SEQUENCE [LARGE SCALE GENOMIC DNA]</scope>
    <source>
        <strain evidence="3 6">ASD011</strain>
        <strain evidence="5">SAM114</strain>
    </source>
</reference>
<dbReference type="RefSeq" id="WP_153751435.1">
    <property type="nucleotide sequence ID" value="NZ_WJPM01000007.1"/>
</dbReference>